<accession>A0A0X8G7H7</accession>
<reference evidence="2" key="1">
    <citation type="submission" date="2015-12" db="EMBL/GenBank/DDBJ databases">
        <title>Complete genome sequence of Lutibacter profundus strain LP1.</title>
        <authorList>
            <person name="Wissuwa J."/>
            <person name="Le Moine Bauer S."/>
            <person name="Stokke R."/>
            <person name="Dahle H."/>
            <person name="Steen I.H."/>
        </authorList>
    </citation>
    <scope>NUCLEOTIDE SEQUENCE [LARGE SCALE GENOMIC DNA]</scope>
    <source>
        <strain evidence="2">LP1</strain>
    </source>
</reference>
<dbReference type="AlphaFoldDB" id="A0A0X8G7H7"/>
<organism evidence="1 2">
    <name type="scientific">Lutibacter profundi</name>
    <dbReference type="NCBI Taxonomy" id="1622118"/>
    <lineage>
        <taxon>Bacteria</taxon>
        <taxon>Pseudomonadati</taxon>
        <taxon>Bacteroidota</taxon>
        <taxon>Flavobacteriia</taxon>
        <taxon>Flavobacteriales</taxon>
        <taxon>Flavobacteriaceae</taxon>
        <taxon>Lutibacter</taxon>
    </lineage>
</organism>
<dbReference type="STRING" id="1622118.Lupro_09390"/>
<evidence type="ECO:0000313" key="1">
    <source>
        <dbReference type="EMBL" id="AMC11465.1"/>
    </source>
</evidence>
<dbReference type="KEGG" id="lut:Lupro_09390"/>
<dbReference type="Proteomes" id="UP000059672">
    <property type="component" value="Chromosome"/>
</dbReference>
<protein>
    <submittedName>
        <fullName evidence="1">Uncharacterized protein</fullName>
    </submittedName>
</protein>
<evidence type="ECO:0000313" key="2">
    <source>
        <dbReference type="Proteomes" id="UP000059672"/>
    </source>
</evidence>
<proteinExistence type="predicted"/>
<name>A0A0X8G7H7_9FLAO</name>
<dbReference type="EMBL" id="CP013355">
    <property type="protein sequence ID" value="AMC11465.1"/>
    <property type="molecule type" value="Genomic_DNA"/>
</dbReference>
<gene>
    <name evidence="1" type="ORF">Lupro_09390</name>
</gene>
<reference evidence="1 2" key="2">
    <citation type="journal article" date="2016" name="Int. J. Syst. Evol. Microbiol.">
        <title>Lutibacter profundi sp. nov., isolated from a deep-sea hydrothermal system on the Arctic Mid-Ocean Ridge and emended description of the genus Lutibacter.</title>
        <authorList>
            <person name="Le Moine Bauer S."/>
            <person name="Roalkvam I."/>
            <person name="Steen I.H."/>
            <person name="Dahle H."/>
        </authorList>
    </citation>
    <scope>NUCLEOTIDE SEQUENCE [LARGE SCALE GENOMIC DNA]</scope>
    <source>
        <strain evidence="1 2">LP1</strain>
    </source>
</reference>
<keyword evidence="2" id="KW-1185">Reference proteome</keyword>
<sequence length="103" mass="11810">MITDKYASFSFKIDCETAYKIVGTKENFDQDSEEFKSSNEKGLELILGLTLAPSEFVKIRGQLMVNIKPIYFDLDKSEIRNDAAIELEKVVKIMQNIQSLRLI</sequence>